<dbReference type="PROSITE" id="PS51257">
    <property type="entry name" value="PROKAR_LIPOPROTEIN"/>
    <property type="match status" value="1"/>
</dbReference>
<organism evidence="2 3">
    <name type="scientific">Roseateles albus</name>
    <dbReference type="NCBI Taxonomy" id="2987525"/>
    <lineage>
        <taxon>Bacteria</taxon>
        <taxon>Pseudomonadati</taxon>
        <taxon>Pseudomonadota</taxon>
        <taxon>Betaproteobacteria</taxon>
        <taxon>Burkholderiales</taxon>
        <taxon>Sphaerotilaceae</taxon>
        <taxon>Roseateles</taxon>
    </lineage>
</organism>
<feature type="chain" id="PRO_5047060439" description="DUF4136 domain-containing protein" evidence="1">
    <location>
        <begin position="22"/>
        <end position="209"/>
    </location>
</feature>
<evidence type="ECO:0000313" key="3">
    <source>
        <dbReference type="Proteomes" id="UP001221189"/>
    </source>
</evidence>
<comment type="caution">
    <text evidence="2">The sequence shown here is derived from an EMBL/GenBank/DDBJ whole genome shotgun (WGS) entry which is preliminary data.</text>
</comment>
<dbReference type="EMBL" id="JAQQXT010000019">
    <property type="protein sequence ID" value="MDC8774281.1"/>
    <property type="molecule type" value="Genomic_DNA"/>
</dbReference>
<proteinExistence type="predicted"/>
<evidence type="ECO:0000256" key="1">
    <source>
        <dbReference type="SAM" id="SignalP"/>
    </source>
</evidence>
<sequence>MKFVSTLAVLAVAALATGCQSTSVRSAWFDTDFKGPPMSKIVVAGSVNSVAEDRLVEEVFVERMRATGVDAVAGHTLRLDDPNLSQADFEAAVKGTGAQGLLLVRVLGVDTRTQVSTTMVHGGMGWGHNSWGPTNTWGGMHSRGSFPVQEIRQYDLATVETKLFDVNTRRLVWAVTTTTFNPRSVAQEAPPFANLIIEQLKGRQIIAVK</sequence>
<accession>A0ABT5KK15</accession>
<reference evidence="2 3" key="1">
    <citation type="submission" date="2022-10" db="EMBL/GenBank/DDBJ databases">
        <title>Paucibacter sp. hw1 Genome sequencing.</title>
        <authorList>
            <person name="Park S."/>
        </authorList>
    </citation>
    <scope>NUCLEOTIDE SEQUENCE [LARGE SCALE GENOMIC DNA]</scope>
    <source>
        <strain evidence="3">hw1</strain>
    </source>
</reference>
<dbReference type="Proteomes" id="UP001221189">
    <property type="component" value="Unassembled WGS sequence"/>
</dbReference>
<protein>
    <recommendedName>
        <fullName evidence="4">DUF4136 domain-containing protein</fullName>
    </recommendedName>
</protein>
<keyword evidence="3" id="KW-1185">Reference proteome</keyword>
<evidence type="ECO:0008006" key="4">
    <source>
        <dbReference type="Google" id="ProtNLM"/>
    </source>
</evidence>
<dbReference type="RefSeq" id="WP_273602306.1">
    <property type="nucleotide sequence ID" value="NZ_JAQQXT010000019.1"/>
</dbReference>
<name>A0ABT5KK15_9BURK</name>
<feature type="signal peptide" evidence="1">
    <location>
        <begin position="1"/>
        <end position="21"/>
    </location>
</feature>
<gene>
    <name evidence="2" type="ORF">PRZ03_22180</name>
</gene>
<evidence type="ECO:0000313" key="2">
    <source>
        <dbReference type="EMBL" id="MDC8774281.1"/>
    </source>
</evidence>
<keyword evidence="1" id="KW-0732">Signal</keyword>